<name>A0A2N5V9Z4_9BASI</name>
<dbReference type="InterPro" id="IPR001202">
    <property type="entry name" value="WW_dom"/>
</dbReference>
<organism evidence="4 6">
    <name type="scientific">Puccinia coronata f. sp. avenae</name>
    <dbReference type="NCBI Taxonomy" id="200324"/>
    <lineage>
        <taxon>Eukaryota</taxon>
        <taxon>Fungi</taxon>
        <taxon>Dikarya</taxon>
        <taxon>Basidiomycota</taxon>
        <taxon>Pucciniomycotina</taxon>
        <taxon>Pucciniomycetes</taxon>
        <taxon>Pucciniales</taxon>
        <taxon>Pucciniaceae</taxon>
        <taxon>Puccinia</taxon>
    </lineage>
</organism>
<dbReference type="Proteomes" id="UP000235388">
    <property type="component" value="Unassembled WGS sequence"/>
</dbReference>
<sequence length="248" mass="26605">MGIFDKLTKKPTSPPPSYTQQQYPSTNTANATGNTNPYPANPALNTTSAPTGPNSAGGEMRDKDERALPPGWEKQWHDGYARYFYINTRDPSGPTSHWIHPLDQPRGPPAPPPPAHQPPMGATNPQGYYGSQPPPIPQQQAGYMNQQPMYQQQQVPIQASANGRRPGGGMNPLLAGAGGLAGGMLLGSMLESHHEHHHHGDYYDNNNGYTDGYQQGYDSGYANGFDNGDDFGDAGDFGGGFDDGGGFF</sequence>
<evidence type="ECO:0000259" key="2">
    <source>
        <dbReference type="SMART" id="SM00456"/>
    </source>
</evidence>
<proteinExistence type="predicted"/>
<feature type="compositionally biased region" description="Pro residues" evidence="1">
    <location>
        <begin position="106"/>
        <end position="117"/>
    </location>
</feature>
<feature type="region of interest" description="Disordered" evidence="1">
    <location>
        <begin position="1"/>
        <end position="73"/>
    </location>
</feature>
<evidence type="ECO:0000313" key="5">
    <source>
        <dbReference type="Proteomes" id="UP000235388"/>
    </source>
</evidence>
<gene>
    <name evidence="3" type="ORF">PCANC_23877</name>
    <name evidence="4" type="ORF">PCASD_06025</name>
</gene>
<dbReference type="AlphaFoldDB" id="A0A2N5V9Z4"/>
<keyword evidence="5" id="KW-1185">Reference proteome</keyword>
<protein>
    <recommendedName>
        <fullName evidence="2">WW domain-containing protein</fullName>
    </recommendedName>
</protein>
<dbReference type="Proteomes" id="UP000235392">
    <property type="component" value="Unassembled WGS sequence"/>
</dbReference>
<feature type="compositionally biased region" description="Polar residues" evidence="1">
    <location>
        <begin position="44"/>
        <end position="54"/>
    </location>
</feature>
<feature type="compositionally biased region" description="Low complexity" evidence="1">
    <location>
        <begin position="18"/>
        <end position="43"/>
    </location>
</feature>
<dbReference type="STRING" id="200324.A0A2N5V9Z4"/>
<comment type="caution">
    <text evidence="4">The sequence shown here is derived from an EMBL/GenBank/DDBJ whole genome shotgun (WGS) entry which is preliminary data.</text>
</comment>
<dbReference type="OrthoDB" id="2367685at2759"/>
<evidence type="ECO:0000313" key="4">
    <source>
        <dbReference type="EMBL" id="PLW46802.1"/>
    </source>
</evidence>
<reference evidence="5 6" key="1">
    <citation type="submission" date="2017-11" db="EMBL/GenBank/DDBJ databases">
        <title>De novo assembly and phasing of dikaryotic genomes from two isolates of Puccinia coronata f. sp. avenae, the causal agent of oat crown rust.</title>
        <authorList>
            <person name="Miller M.E."/>
            <person name="Zhang Y."/>
            <person name="Omidvar V."/>
            <person name="Sperschneider J."/>
            <person name="Schwessinger B."/>
            <person name="Raley C."/>
            <person name="Palmer J.M."/>
            <person name="Garnica D."/>
            <person name="Upadhyaya N."/>
            <person name="Rathjen J."/>
            <person name="Taylor J.M."/>
            <person name="Park R.F."/>
            <person name="Dodds P.N."/>
            <person name="Hirsch C.D."/>
            <person name="Kianian S.F."/>
            <person name="Figueroa M."/>
        </authorList>
    </citation>
    <scope>NUCLEOTIDE SEQUENCE [LARGE SCALE GENOMIC DNA]</scope>
    <source>
        <strain evidence="3">12NC29</strain>
        <strain evidence="4">12SD80</strain>
    </source>
</reference>
<dbReference type="InterPro" id="IPR036020">
    <property type="entry name" value="WW_dom_sf"/>
</dbReference>
<dbReference type="SMART" id="SM00456">
    <property type="entry name" value="WW"/>
    <property type="match status" value="1"/>
</dbReference>
<accession>A0A2N5V9Z4</accession>
<feature type="region of interest" description="Disordered" evidence="1">
    <location>
        <begin position="95"/>
        <end position="125"/>
    </location>
</feature>
<evidence type="ECO:0000313" key="3">
    <source>
        <dbReference type="EMBL" id="PLW30786.1"/>
    </source>
</evidence>
<evidence type="ECO:0000313" key="6">
    <source>
        <dbReference type="Proteomes" id="UP000235392"/>
    </source>
</evidence>
<evidence type="ECO:0000256" key="1">
    <source>
        <dbReference type="SAM" id="MobiDB-lite"/>
    </source>
</evidence>
<dbReference type="SUPFAM" id="SSF51045">
    <property type="entry name" value="WW domain"/>
    <property type="match status" value="1"/>
</dbReference>
<feature type="domain" description="WW" evidence="2">
    <location>
        <begin position="67"/>
        <end position="103"/>
    </location>
</feature>
<dbReference type="EMBL" id="PGCI01000036">
    <property type="protein sequence ID" value="PLW46802.1"/>
    <property type="molecule type" value="Genomic_DNA"/>
</dbReference>
<dbReference type="Gene3D" id="2.20.70.10">
    <property type="match status" value="1"/>
</dbReference>
<dbReference type="EMBL" id="PGCJ01000366">
    <property type="protein sequence ID" value="PLW30786.1"/>
    <property type="molecule type" value="Genomic_DNA"/>
</dbReference>